<name>J3PAN8_GAET3</name>
<evidence type="ECO:0000256" key="1">
    <source>
        <dbReference type="SAM" id="MobiDB-lite"/>
    </source>
</evidence>
<reference evidence="4" key="4">
    <citation type="journal article" date="2015" name="G3 (Bethesda)">
        <title>Genome sequences of three phytopathogenic species of the Magnaporthaceae family of fungi.</title>
        <authorList>
            <person name="Okagaki L.H."/>
            <person name="Nunes C.C."/>
            <person name="Sailsbery J."/>
            <person name="Clay B."/>
            <person name="Brown D."/>
            <person name="John T."/>
            <person name="Oh Y."/>
            <person name="Young N."/>
            <person name="Fitzgerald M."/>
            <person name="Haas B.J."/>
            <person name="Zeng Q."/>
            <person name="Young S."/>
            <person name="Adiconis X."/>
            <person name="Fan L."/>
            <person name="Levin J.Z."/>
            <person name="Mitchell T.K."/>
            <person name="Okubara P.A."/>
            <person name="Farman M.L."/>
            <person name="Kohn L.M."/>
            <person name="Birren B."/>
            <person name="Ma L.-J."/>
            <person name="Dean R.A."/>
        </authorList>
    </citation>
    <scope>NUCLEOTIDE SEQUENCE</scope>
    <source>
        <strain evidence="4">R3-111a-1</strain>
    </source>
</reference>
<evidence type="ECO:0000256" key="2">
    <source>
        <dbReference type="SAM" id="SignalP"/>
    </source>
</evidence>
<reference evidence="3" key="3">
    <citation type="submission" date="2010-09" db="EMBL/GenBank/DDBJ databases">
        <title>Annotation of Gaeumannomyces graminis var. tritici R3-111a-1.</title>
        <authorList>
            <consortium name="The Broad Institute Genome Sequencing Platform"/>
            <person name="Ma L.-J."/>
            <person name="Dead R."/>
            <person name="Young S.K."/>
            <person name="Zeng Q."/>
            <person name="Gargeya S."/>
            <person name="Fitzgerald M."/>
            <person name="Haas B."/>
            <person name="Abouelleil A."/>
            <person name="Alvarado L."/>
            <person name="Arachchi H.M."/>
            <person name="Berlin A."/>
            <person name="Brown A."/>
            <person name="Chapman S.B."/>
            <person name="Chen Z."/>
            <person name="Dunbar C."/>
            <person name="Freedman E."/>
            <person name="Gearin G."/>
            <person name="Gellesch M."/>
            <person name="Goldberg J."/>
            <person name="Griggs A."/>
            <person name="Gujja S."/>
            <person name="Heiman D."/>
            <person name="Howarth C."/>
            <person name="Larson L."/>
            <person name="Lui A."/>
            <person name="MacDonald P.J.P."/>
            <person name="Mehta T."/>
            <person name="Montmayeur A."/>
            <person name="Murphy C."/>
            <person name="Neiman D."/>
            <person name="Pearson M."/>
            <person name="Priest M."/>
            <person name="Roberts A."/>
            <person name="Saif S."/>
            <person name="Shea T."/>
            <person name="Shenoy N."/>
            <person name="Sisk P."/>
            <person name="Stolte C."/>
            <person name="Sykes S."/>
            <person name="Yandava C."/>
            <person name="Wortman J."/>
            <person name="Nusbaum C."/>
            <person name="Birren B."/>
        </authorList>
    </citation>
    <scope>NUCLEOTIDE SEQUENCE</scope>
    <source>
        <strain evidence="3">R3-111a-1</strain>
    </source>
</reference>
<dbReference type="GeneID" id="20351021"/>
<keyword evidence="2" id="KW-0732">Signal</keyword>
<feature type="region of interest" description="Disordered" evidence="1">
    <location>
        <begin position="36"/>
        <end position="56"/>
    </location>
</feature>
<sequence length="84" mass="9381">MLFSAALVPALLAGIAVAQALCFDDFDCLLSELQGRRRRGQPSRRCTAGKPSRRRSRCSSWRLDGCSSRSWGRSWRCRGCVMAD</sequence>
<dbReference type="RefSeq" id="XP_009226701.1">
    <property type="nucleotide sequence ID" value="XM_009228437.1"/>
</dbReference>
<dbReference type="EnsemblFungi" id="EJT71304">
    <property type="protein sequence ID" value="EJT71304"/>
    <property type="gene ID" value="GGTG_10563"/>
</dbReference>
<dbReference type="VEuPathDB" id="FungiDB:GGTG_10563"/>
<dbReference type="HOGENOM" id="CLU_2527590_0_0_1"/>
<dbReference type="AlphaFoldDB" id="J3PAN8"/>
<evidence type="ECO:0000313" key="4">
    <source>
        <dbReference type="EnsemblFungi" id="EJT71304"/>
    </source>
</evidence>
<proteinExistence type="predicted"/>
<reference evidence="4" key="5">
    <citation type="submission" date="2018-04" db="UniProtKB">
        <authorList>
            <consortium name="EnsemblFungi"/>
        </authorList>
    </citation>
    <scope>IDENTIFICATION</scope>
    <source>
        <strain evidence="4">R3-111a-1</strain>
    </source>
</reference>
<feature type="signal peptide" evidence="2">
    <location>
        <begin position="1"/>
        <end position="20"/>
    </location>
</feature>
<accession>J3PAN8</accession>
<feature type="chain" id="PRO_5015095111" evidence="2">
    <location>
        <begin position="21"/>
        <end position="84"/>
    </location>
</feature>
<dbReference type="Proteomes" id="UP000006039">
    <property type="component" value="Unassembled WGS sequence"/>
</dbReference>
<gene>
    <name evidence="4" type="primary">20351021</name>
    <name evidence="3" type="ORF">GGTG_10563</name>
</gene>
<keyword evidence="5" id="KW-1185">Reference proteome</keyword>
<dbReference type="EMBL" id="GL385400">
    <property type="protein sequence ID" value="EJT71304.1"/>
    <property type="molecule type" value="Genomic_DNA"/>
</dbReference>
<organism evidence="3">
    <name type="scientific">Gaeumannomyces tritici (strain R3-111a-1)</name>
    <name type="common">Wheat and barley take-all root rot fungus</name>
    <name type="synonym">Gaeumannomyces graminis var. tritici</name>
    <dbReference type="NCBI Taxonomy" id="644352"/>
    <lineage>
        <taxon>Eukaryota</taxon>
        <taxon>Fungi</taxon>
        <taxon>Dikarya</taxon>
        <taxon>Ascomycota</taxon>
        <taxon>Pezizomycotina</taxon>
        <taxon>Sordariomycetes</taxon>
        <taxon>Sordariomycetidae</taxon>
        <taxon>Magnaporthales</taxon>
        <taxon>Magnaporthaceae</taxon>
        <taxon>Gaeumannomyces</taxon>
    </lineage>
</organism>
<protein>
    <submittedName>
        <fullName evidence="3 4">Uncharacterized protein</fullName>
    </submittedName>
</protein>
<evidence type="ECO:0000313" key="3">
    <source>
        <dbReference type="EMBL" id="EJT71304.1"/>
    </source>
</evidence>
<evidence type="ECO:0000313" key="5">
    <source>
        <dbReference type="Proteomes" id="UP000006039"/>
    </source>
</evidence>
<reference evidence="5" key="1">
    <citation type="submission" date="2010-07" db="EMBL/GenBank/DDBJ databases">
        <title>The genome sequence of Gaeumannomyces graminis var. tritici strain R3-111a-1.</title>
        <authorList>
            <consortium name="The Broad Institute Genome Sequencing Platform"/>
            <person name="Ma L.-J."/>
            <person name="Dead R."/>
            <person name="Young S."/>
            <person name="Zeng Q."/>
            <person name="Koehrsen M."/>
            <person name="Alvarado L."/>
            <person name="Berlin A."/>
            <person name="Chapman S.B."/>
            <person name="Chen Z."/>
            <person name="Freedman E."/>
            <person name="Gellesch M."/>
            <person name="Goldberg J."/>
            <person name="Griggs A."/>
            <person name="Gujja S."/>
            <person name="Heilman E.R."/>
            <person name="Heiman D."/>
            <person name="Hepburn T."/>
            <person name="Howarth C."/>
            <person name="Jen D."/>
            <person name="Larson L."/>
            <person name="Mehta T."/>
            <person name="Neiman D."/>
            <person name="Pearson M."/>
            <person name="Roberts A."/>
            <person name="Saif S."/>
            <person name="Shea T."/>
            <person name="Shenoy N."/>
            <person name="Sisk P."/>
            <person name="Stolte C."/>
            <person name="Sykes S."/>
            <person name="Walk T."/>
            <person name="White J."/>
            <person name="Yandava C."/>
            <person name="Haas B."/>
            <person name="Nusbaum C."/>
            <person name="Birren B."/>
        </authorList>
    </citation>
    <scope>NUCLEOTIDE SEQUENCE [LARGE SCALE GENOMIC DNA]</scope>
    <source>
        <strain evidence="5">R3-111a-1</strain>
    </source>
</reference>
<reference evidence="3" key="2">
    <citation type="submission" date="2010-07" db="EMBL/GenBank/DDBJ databases">
        <authorList>
            <consortium name="The Broad Institute Genome Sequencing Platform"/>
            <consortium name="Broad Institute Genome Sequencing Center for Infectious Disease"/>
            <person name="Ma L.-J."/>
            <person name="Dead R."/>
            <person name="Young S."/>
            <person name="Zeng Q."/>
            <person name="Koehrsen M."/>
            <person name="Alvarado L."/>
            <person name="Berlin A."/>
            <person name="Chapman S.B."/>
            <person name="Chen Z."/>
            <person name="Freedman E."/>
            <person name="Gellesch M."/>
            <person name="Goldberg J."/>
            <person name="Griggs A."/>
            <person name="Gujja S."/>
            <person name="Heilman E.R."/>
            <person name="Heiman D."/>
            <person name="Hepburn T."/>
            <person name="Howarth C."/>
            <person name="Jen D."/>
            <person name="Larson L."/>
            <person name="Mehta T."/>
            <person name="Neiman D."/>
            <person name="Pearson M."/>
            <person name="Roberts A."/>
            <person name="Saif S."/>
            <person name="Shea T."/>
            <person name="Shenoy N."/>
            <person name="Sisk P."/>
            <person name="Stolte C."/>
            <person name="Sykes S."/>
            <person name="Walk T."/>
            <person name="White J."/>
            <person name="Yandava C."/>
            <person name="Haas B."/>
            <person name="Nusbaum C."/>
            <person name="Birren B."/>
        </authorList>
    </citation>
    <scope>NUCLEOTIDE SEQUENCE</scope>
    <source>
        <strain evidence="3">R3-111a-1</strain>
    </source>
</reference>